<comment type="caution">
    <text evidence="1">The sequence shown here is derived from an EMBL/GenBank/DDBJ whole genome shotgun (WGS) entry which is preliminary data.</text>
</comment>
<accession>A0AAD7UUN9</accession>
<dbReference type="Proteomes" id="UP001234581">
    <property type="component" value="Unassembled WGS sequence"/>
</dbReference>
<evidence type="ECO:0000313" key="2">
    <source>
        <dbReference type="Proteomes" id="UP001234581"/>
    </source>
</evidence>
<gene>
    <name evidence="1" type="ORF">O0I10_011348</name>
</gene>
<reference evidence="1 2" key="1">
    <citation type="submission" date="2023-03" db="EMBL/GenBank/DDBJ databases">
        <title>Genome sequence of Lichtheimia ornata CBS 291.66.</title>
        <authorList>
            <person name="Mohabir J.T."/>
            <person name="Shea T.P."/>
            <person name="Kurbessoian T."/>
            <person name="Berby B."/>
            <person name="Fontaine J."/>
            <person name="Livny J."/>
            <person name="Gnirke A."/>
            <person name="Stajich J.E."/>
            <person name="Cuomo C.A."/>
        </authorList>
    </citation>
    <scope>NUCLEOTIDE SEQUENCE [LARGE SCALE GENOMIC DNA]</scope>
    <source>
        <strain evidence="1">CBS 291.66</strain>
    </source>
</reference>
<dbReference type="AlphaFoldDB" id="A0AAD7UUN9"/>
<organism evidence="1 2">
    <name type="scientific">Lichtheimia ornata</name>
    <dbReference type="NCBI Taxonomy" id="688661"/>
    <lineage>
        <taxon>Eukaryota</taxon>
        <taxon>Fungi</taxon>
        <taxon>Fungi incertae sedis</taxon>
        <taxon>Mucoromycota</taxon>
        <taxon>Mucoromycotina</taxon>
        <taxon>Mucoromycetes</taxon>
        <taxon>Mucorales</taxon>
        <taxon>Lichtheimiaceae</taxon>
        <taxon>Lichtheimia</taxon>
    </lineage>
</organism>
<name>A0AAD7UUN9_9FUNG</name>
<proteinExistence type="predicted"/>
<keyword evidence="2" id="KW-1185">Reference proteome</keyword>
<dbReference type="RefSeq" id="XP_058337881.1">
    <property type="nucleotide sequence ID" value="XM_058491316.1"/>
</dbReference>
<dbReference type="GeneID" id="83218749"/>
<evidence type="ECO:0000313" key="1">
    <source>
        <dbReference type="EMBL" id="KAJ8652967.1"/>
    </source>
</evidence>
<sequence length="110" mass="12484">MHVNDCPAPAHHLHHSTFLIQVDLIEQRSNTEVSSNTESTHLISTSSTLSVFPSSSHSQLLTPFKYNYHLRTIVLLQPIDVNLTIVLIRKPATEWQVHGVYTAHYNTRIS</sequence>
<dbReference type="EMBL" id="JARTCD010000088">
    <property type="protein sequence ID" value="KAJ8652967.1"/>
    <property type="molecule type" value="Genomic_DNA"/>
</dbReference>
<protein>
    <submittedName>
        <fullName evidence="1">Uncharacterized protein</fullName>
    </submittedName>
</protein>